<proteinExistence type="predicted"/>
<dbReference type="Proteomes" id="UP001148737">
    <property type="component" value="Unassembled WGS sequence"/>
</dbReference>
<evidence type="ECO:0000313" key="2">
    <source>
        <dbReference type="Proteomes" id="UP001148737"/>
    </source>
</evidence>
<comment type="caution">
    <text evidence="1">The sequence shown here is derived from an EMBL/GenBank/DDBJ whole genome shotgun (WGS) entry which is preliminary data.</text>
</comment>
<accession>A0ACC1QPE3</accession>
<gene>
    <name evidence="1" type="ORF">NLG97_g7874</name>
</gene>
<name>A0ACC1QPE3_9HYPO</name>
<protein>
    <submittedName>
        <fullName evidence="1">Uncharacterized protein</fullName>
    </submittedName>
</protein>
<organism evidence="1 2">
    <name type="scientific">Lecanicillium saksenae</name>
    <dbReference type="NCBI Taxonomy" id="468837"/>
    <lineage>
        <taxon>Eukaryota</taxon>
        <taxon>Fungi</taxon>
        <taxon>Dikarya</taxon>
        <taxon>Ascomycota</taxon>
        <taxon>Pezizomycotina</taxon>
        <taxon>Sordariomycetes</taxon>
        <taxon>Hypocreomycetidae</taxon>
        <taxon>Hypocreales</taxon>
        <taxon>Cordycipitaceae</taxon>
        <taxon>Lecanicillium</taxon>
    </lineage>
</organism>
<keyword evidence="2" id="KW-1185">Reference proteome</keyword>
<evidence type="ECO:0000313" key="1">
    <source>
        <dbReference type="EMBL" id="KAJ3481225.1"/>
    </source>
</evidence>
<reference evidence="1" key="1">
    <citation type="submission" date="2022-07" db="EMBL/GenBank/DDBJ databases">
        <title>Genome Sequence of Lecanicillium saksenae.</title>
        <authorList>
            <person name="Buettner E."/>
        </authorList>
    </citation>
    <scope>NUCLEOTIDE SEQUENCE</scope>
    <source>
        <strain evidence="1">VT-O1</strain>
    </source>
</reference>
<dbReference type="EMBL" id="JANAKD010001277">
    <property type="protein sequence ID" value="KAJ3481225.1"/>
    <property type="molecule type" value="Genomic_DNA"/>
</dbReference>
<sequence>MKFIVSSAILAALAPLALARDCTGGLTYCGATLLDIGNYRAQIVQALEAVGNPTSEDWVTRTLFYCTGFSGGAIEFRQACGPHCTNAGTNMNDYCG</sequence>